<proteinExistence type="predicted"/>
<gene>
    <name evidence="1" type="ORF">METZ01_LOCUS402425</name>
</gene>
<feature type="non-terminal residue" evidence="1">
    <location>
        <position position="1"/>
    </location>
</feature>
<feature type="non-terminal residue" evidence="1">
    <location>
        <position position="48"/>
    </location>
</feature>
<dbReference type="EMBL" id="UINC01154340">
    <property type="protein sequence ID" value="SVD49571.1"/>
    <property type="molecule type" value="Genomic_DNA"/>
</dbReference>
<organism evidence="1">
    <name type="scientific">marine metagenome</name>
    <dbReference type="NCBI Taxonomy" id="408172"/>
    <lineage>
        <taxon>unclassified sequences</taxon>
        <taxon>metagenomes</taxon>
        <taxon>ecological metagenomes</taxon>
    </lineage>
</organism>
<accession>A0A382VUJ4</accession>
<sequence>VISSLGDRPATLHQALLDGRSGLGPITGVEGGGGHGAQIVDFAPGQYL</sequence>
<dbReference type="AlphaFoldDB" id="A0A382VUJ4"/>
<reference evidence="1" key="1">
    <citation type="submission" date="2018-05" db="EMBL/GenBank/DDBJ databases">
        <authorList>
            <person name="Lanie J.A."/>
            <person name="Ng W.-L."/>
            <person name="Kazmierczak K.M."/>
            <person name="Andrzejewski T.M."/>
            <person name="Davidsen T.M."/>
            <person name="Wayne K.J."/>
            <person name="Tettelin H."/>
            <person name="Glass J.I."/>
            <person name="Rusch D."/>
            <person name="Podicherti R."/>
            <person name="Tsui H.-C.T."/>
            <person name="Winkler M.E."/>
        </authorList>
    </citation>
    <scope>NUCLEOTIDE SEQUENCE</scope>
</reference>
<name>A0A382VUJ4_9ZZZZ</name>
<evidence type="ECO:0000313" key="1">
    <source>
        <dbReference type="EMBL" id="SVD49571.1"/>
    </source>
</evidence>
<protein>
    <submittedName>
        <fullName evidence="1">Uncharacterized protein</fullName>
    </submittedName>
</protein>